<gene>
    <name evidence="1" type="ORF">GALMADRAFT_431404</name>
</gene>
<proteinExistence type="predicted"/>
<protein>
    <submittedName>
        <fullName evidence="1">Uncharacterized protein</fullName>
    </submittedName>
</protein>
<reference evidence="2" key="1">
    <citation type="journal article" date="2014" name="Proc. Natl. Acad. Sci. U.S.A.">
        <title>Extensive sampling of basidiomycete genomes demonstrates inadequacy of the white-rot/brown-rot paradigm for wood decay fungi.</title>
        <authorList>
            <person name="Riley R."/>
            <person name="Salamov A.A."/>
            <person name="Brown D.W."/>
            <person name="Nagy L.G."/>
            <person name="Floudas D."/>
            <person name="Held B.W."/>
            <person name="Levasseur A."/>
            <person name="Lombard V."/>
            <person name="Morin E."/>
            <person name="Otillar R."/>
            <person name="Lindquist E.A."/>
            <person name="Sun H."/>
            <person name="LaButti K.M."/>
            <person name="Schmutz J."/>
            <person name="Jabbour D."/>
            <person name="Luo H."/>
            <person name="Baker S.E."/>
            <person name="Pisabarro A.G."/>
            <person name="Walton J.D."/>
            <person name="Blanchette R.A."/>
            <person name="Henrissat B."/>
            <person name="Martin F."/>
            <person name="Cullen D."/>
            <person name="Hibbett D.S."/>
            <person name="Grigoriev I.V."/>
        </authorList>
    </citation>
    <scope>NUCLEOTIDE SEQUENCE [LARGE SCALE GENOMIC DNA]</scope>
    <source>
        <strain evidence="2">CBS 339.88</strain>
    </source>
</reference>
<dbReference type="EMBL" id="KL142377">
    <property type="protein sequence ID" value="KDR77137.1"/>
    <property type="molecule type" value="Genomic_DNA"/>
</dbReference>
<evidence type="ECO:0000313" key="2">
    <source>
        <dbReference type="Proteomes" id="UP000027222"/>
    </source>
</evidence>
<organism evidence="1 2">
    <name type="scientific">Galerina marginata (strain CBS 339.88)</name>
    <dbReference type="NCBI Taxonomy" id="685588"/>
    <lineage>
        <taxon>Eukaryota</taxon>
        <taxon>Fungi</taxon>
        <taxon>Dikarya</taxon>
        <taxon>Basidiomycota</taxon>
        <taxon>Agaricomycotina</taxon>
        <taxon>Agaricomycetes</taxon>
        <taxon>Agaricomycetidae</taxon>
        <taxon>Agaricales</taxon>
        <taxon>Agaricineae</taxon>
        <taxon>Strophariaceae</taxon>
        <taxon>Galerina</taxon>
    </lineage>
</organism>
<dbReference type="AlphaFoldDB" id="A0A067T467"/>
<keyword evidence="2" id="KW-1185">Reference proteome</keyword>
<sequence length="88" mass="9820">MLATLNQCRGAEKLIRRLINLAPPFPILSSQSNPALLTSVPDMLEDNMQATLPKLVRRVRVADIGQGLGQRRWCQIKEYHVLPLSSGI</sequence>
<dbReference type="HOGENOM" id="CLU_2469224_0_0_1"/>
<name>A0A067T467_GALM3</name>
<dbReference type="Proteomes" id="UP000027222">
    <property type="component" value="Unassembled WGS sequence"/>
</dbReference>
<dbReference type="Pfam" id="PF25669">
    <property type="entry name" value="SMP_MUG190-like"/>
    <property type="match status" value="1"/>
</dbReference>
<evidence type="ECO:0000313" key="1">
    <source>
        <dbReference type="EMBL" id="KDR77137.1"/>
    </source>
</evidence>
<accession>A0A067T467</accession>